<dbReference type="Pfam" id="PF18202">
    <property type="entry name" value="TQ"/>
    <property type="match status" value="1"/>
</dbReference>
<sequence length="1157" mass="126380">MRRWNRQSSGRRMRRWIRKAAALIGVSALLAGMCMTDAAAAERNDFYHVTFRIHGEGTVTLENAVQGECVLEEGEKTLALAPGTFVKLTAQANTKENGQNGKTEDNSMISITVSTTDGIELEPEALENTGTFTREITVTEIDKIVDITFGSSLTRAAKSARRSTGSNEAFPETGDRFTGTCTVKSVIGGNGHTVHGVTLTDFTGILSGEGDAETDCAQHSAAAPVAGMKYDYTFTVTSVDKSSGKVTGSLYVVSQTQPATGAVDSEGYLIGYQALAGIFSIQREYSGKLQLKKVSADTSVTKDNGCYSLTDAKYGVYSDTGCTKQETVLTVKEDGSTDGVELPAGRYYVKELSAPKGYALNDKVYTVDVTPGNTAVVNAEDYPQSDAVSLMLEKTDAETGGNTPRGSASFAGAEFTVKYYGGYYKKDPAADGAKAVRTWVLRANAEGKIALEDGQKVSGDAFYKNSKGENVLPLGTVTIQETKAPEGYLINEQIFIRQITSSGKGEEVNTYNAPRIPEKVIRGDLQLVKFSRGPEEDKDHKTPLEGICFEITSRTTGQTVEIVTDENGYASTEQLGHARGGLVYDTYVVHEKNTPDGFEAVDDFEVTISGEGETLYYILEDKTIVSPVRLVKTDSTTGMTIPVSGVEFELLDVNKETITMTTYYPEKKVYETFETNENGTFLLPEKLPAGEYYFRELRAPEGYLLRGEEIKFTITESYDWDAPLIIEFPDAPAMGKIELTKSDADTEDMLEGAEFAITAAEDIVTPDGTIRSRKGELVDTIVTGEDGKAYSGELFLGKYTIREIKQPEGYVLSEEEWNVELNYKDQNTAVVTDSVNIENTPSKFVLIKTKAGSEKHLPGVKFLFWEKAAPLPEDESEPLADEALTEKMQTGTLPTEGAQEEEPEKEILTTGEDGTLTVEKLVPGTYCIQEAETVPGYLMDETVYEFTVSEDGRINGEEIGFLTVENAATEIVRTKAVNADTGEQELLLQKCRVIDTVSMENLQIGTEYMLRGVLMDQQTGQPLRENDSADGAILTVEKKFKAEDVQMDVEMEFVFDAAAFAGRTIVVFEYLYQEDVEISRHADLDDLMQQLYVKGIEQQSGEKKGDDTVTDVPKTGDTVDPFPIAAAAAGAGGAIVILTVCIRRKHKNGDGHRIKKW</sequence>
<feature type="domain" description="T-Q ester bond containing" evidence="7">
    <location>
        <begin position="972"/>
        <end position="1093"/>
    </location>
</feature>
<dbReference type="Pfam" id="PF17802">
    <property type="entry name" value="SpaA"/>
    <property type="match status" value="6"/>
</dbReference>
<dbReference type="InterPro" id="IPR013783">
    <property type="entry name" value="Ig-like_fold"/>
</dbReference>
<evidence type="ECO:0000256" key="1">
    <source>
        <dbReference type="ARBA" id="ARBA00007257"/>
    </source>
</evidence>
<feature type="signal peptide" evidence="5">
    <location>
        <begin position="1"/>
        <end position="40"/>
    </location>
</feature>
<keyword evidence="4" id="KW-1133">Transmembrane helix</keyword>
<keyword evidence="4" id="KW-0812">Transmembrane</keyword>
<reference evidence="8" key="2">
    <citation type="submission" date="2021-04" db="EMBL/GenBank/DDBJ databases">
        <authorList>
            <person name="Gilroy R."/>
        </authorList>
    </citation>
    <scope>NUCLEOTIDE SEQUENCE</scope>
    <source>
        <strain evidence="8">ChiW19-954</strain>
    </source>
</reference>
<dbReference type="NCBIfam" id="NF033903">
    <property type="entry name" value="VaFE_rpt"/>
    <property type="match status" value="1"/>
</dbReference>
<comment type="similarity">
    <text evidence="1">Belongs to the serine-aspartate repeat-containing protein (SDr) family.</text>
</comment>
<comment type="caution">
    <text evidence="8">The sequence shown here is derived from an EMBL/GenBank/DDBJ whole genome shotgun (WGS) entry which is preliminary data.</text>
</comment>
<evidence type="ECO:0000256" key="5">
    <source>
        <dbReference type="SAM" id="SignalP"/>
    </source>
</evidence>
<keyword evidence="3 5" id="KW-0732">Signal</keyword>
<feature type="domain" description="SpaA-like prealbumin fold" evidence="6">
    <location>
        <begin position="305"/>
        <end position="381"/>
    </location>
</feature>
<proteinExistence type="inferred from homology"/>
<evidence type="ECO:0000259" key="6">
    <source>
        <dbReference type="Pfam" id="PF17802"/>
    </source>
</evidence>
<reference evidence="8" key="1">
    <citation type="journal article" date="2021" name="PeerJ">
        <title>Extensive microbial diversity within the chicken gut microbiome revealed by metagenomics and culture.</title>
        <authorList>
            <person name="Gilroy R."/>
            <person name="Ravi A."/>
            <person name="Getino M."/>
            <person name="Pursley I."/>
            <person name="Horton D.L."/>
            <person name="Alikhan N.F."/>
            <person name="Baker D."/>
            <person name="Gharbi K."/>
            <person name="Hall N."/>
            <person name="Watson M."/>
            <person name="Adriaenssens E.M."/>
            <person name="Foster-Nyarko E."/>
            <person name="Jarju S."/>
            <person name="Secka A."/>
            <person name="Antonio M."/>
            <person name="Oren A."/>
            <person name="Chaudhuri R.R."/>
            <person name="La Ragione R."/>
            <person name="Hildebrand F."/>
            <person name="Pallen M.J."/>
        </authorList>
    </citation>
    <scope>NUCLEOTIDE SEQUENCE</scope>
    <source>
        <strain evidence="8">ChiW19-954</strain>
    </source>
</reference>
<organism evidence="8 9">
    <name type="scientific">Candidatus Mediterraneibacter faecipullorum</name>
    <dbReference type="NCBI Taxonomy" id="2838670"/>
    <lineage>
        <taxon>Bacteria</taxon>
        <taxon>Bacillati</taxon>
        <taxon>Bacillota</taxon>
        <taxon>Clostridia</taxon>
        <taxon>Lachnospirales</taxon>
        <taxon>Lachnospiraceae</taxon>
        <taxon>Mediterraneibacter</taxon>
    </lineage>
</organism>
<evidence type="ECO:0000256" key="4">
    <source>
        <dbReference type="SAM" id="Phobius"/>
    </source>
</evidence>
<dbReference type="Gene3D" id="2.60.40.3930">
    <property type="match status" value="1"/>
</dbReference>
<dbReference type="InterPro" id="IPR041100">
    <property type="entry name" value="TQ"/>
</dbReference>
<dbReference type="EMBL" id="DWWO01000007">
    <property type="protein sequence ID" value="HJC33113.1"/>
    <property type="molecule type" value="Genomic_DNA"/>
</dbReference>
<evidence type="ECO:0000313" key="8">
    <source>
        <dbReference type="EMBL" id="HJC33113.1"/>
    </source>
</evidence>
<protein>
    <submittedName>
        <fullName evidence="8">VaFE repeat-containing surface-anchored protein</fullName>
    </submittedName>
</protein>
<evidence type="ECO:0000256" key="2">
    <source>
        <dbReference type="ARBA" id="ARBA00022525"/>
    </source>
</evidence>
<name>A0A9D2NKQ5_9FIRM</name>
<accession>A0A9D2NKQ5</accession>
<feature type="chain" id="PRO_5038339672" evidence="5">
    <location>
        <begin position="41"/>
        <end position="1157"/>
    </location>
</feature>
<evidence type="ECO:0000256" key="3">
    <source>
        <dbReference type="ARBA" id="ARBA00022729"/>
    </source>
</evidence>
<feature type="domain" description="SpaA-like prealbumin fold" evidence="6">
    <location>
        <begin position="628"/>
        <end position="717"/>
    </location>
</feature>
<dbReference type="PANTHER" id="PTHR36108">
    <property type="entry name" value="COLOSSIN-B-RELATED"/>
    <property type="match status" value="1"/>
</dbReference>
<evidence type="ECO:0000259" key="7">
    <source>
        <dbReference type="Pfam" id="PF18202"/>
    </source>
</evidence>
<gene>
    <name evidence="8" type="ORF">H9758_00795</name>
</gene>
<dbReference type="PANTHER" id="PTHR36108:SF13">
    <property type="entry name" value="COLOSSIN-B-RELATED"/>
    <property type="match status" value="1"/>
</dbReference>
<feature type="domain" description="SpaA-like prealbumin fold" evidence="6">
    <location>
        <begin position="536"/>
        <end position="617"/>
    </location>
</feature>
<dbReference type="InterPro" id="IPR041033">
    <property type="entry name" value="SpaA_PFL_dom_1"/>
</dbReference>
<dbReference type="Proteomes" id="UP000823890">
    <property type="component" value="Unassembled WGS sequence"/>
</dbReference>
<dbReference type="Gene3D" id="2.60.40.10">
    <property type="entry name" value="Immunoglobulins"/>
    <property type="match status" value="6"/>
</dbReference>
<dbReference type="AlphaFoldDB" id="A0A9D2NKQ5"/>
<feature type="domain" description="SpaA-like prealbumin fold" evidence="6">
    <location>
        <begin position="735"/>
        <end position="831"/>
    </location>
</feature>
<feature type="domain" description="SpaA-like prealbumin fold" evidence="6">
    <location>
        <begin position="409"/>
        <end position="512"/>
    </location>
</feature>
<keyword evidence="4" id="KW-0472">Membrane</keyword>
<feature type="domain" description="SpaA-like prealbumin fold" evidence="6">
    <location>
        <begin position="844"/>
        <end position="953"/>
    </location>
</feature>
<keyword evidence="2" id="KW-0964">Secreted</keyword>
<feature type="transmembrane region" description="Helical" evidence="4">
    <location>
        <begin position="1122"/>
        <end position="1142"/>
    </location>
</feature>
<evidence type="ECO:0000313" key="9">
    <source>
        <dbReference type="Proteomes" id="UP000823890"/>
    </source>
</evidence>